<dbReference type="Pfam" id="PF12680">
    <property type="entry name" value="SnoaL_2"/>
    <property type="match status" value="1"/>
</dbReference>
<dbReference type="InterPro" id="IPR032710">
    <property type="entry name" value="NTF2-like_dom_sf"/>
</dbReference>
<sequence>MERTAAMSHDDPQGGCVRSAGLASIAVDHARLSYEYLDAGDIDAYASLFEKDVVLSRPGLTVRGRTELERFQEERAGRCHHTVSTVIASTEHIAVVGRRTRRPDEPGEGPLEFADVFTLSGSGLFSAQQTFYFIAPG</sequence>
<comment type="caution">
    <text evidence="2">The sequence shown here is derived from an EMBL/GenBank/DDBJ whole genome shotgun (WGS) entry which is preliminary data.</text>
</comment>
<dbReference type="CDD" id="cd00531">
    <property type="entry name" value="NTF2_like"/>
    <property type="match status" value="1"/>
</dbReference>
<dbReference type="Proteomes" id="UP000294543">
    <property type="component" value="Unassembled WGS sequence"/>
</dbReference>
<dbReference type="SUPFAM" id="SSF54427">
    <property type="entry name" value="NTF2-like"/>
    <property type="match status" value="1"/>
</dbReference>
<evidence type="ECO:0000313" key="3">
    <source>
        <dbReference type="Proteomes" id="UP000294543"/>
    </source>
</evidence>
<evidence type="ECO:0000259" key="1">
    <source>
        <dbReference type="Pfam" id="PF12680"/>
    </source>
</evidence>
<proteinExistence type="predicted"/>
<dbReference type="Gene3D" id="3.10.450.50">
    <property type="match status" value="1"/>
</dbReference>
<gene>
    <name evidence="2" type="ORF">E1294_51750</name>
</gene>
<evidence type="ECO:0000313" key="2">
    <source>
        <dbReference type="EMBL" id="TDD01008.1"/>
    </source>
</evidence>
<keyword evidence="3" id="KW-1185">Reference proteome</keyword>
<feature type="domain" description="SnoaL-like" evidence="1">
    <location>
        <begin position="33"/>
        <end position="120"/>
    </location>
</feature>
<dbReference type="AlphaFoldDB" id="A0A4R4V6Z2"/>
<organism evidence="2 3">
    <name type="scientific">Nonomuraea diastatica</name>
    <dbReference type="NCBI Taxonomy" id="1848329"/>
    <lineage>
        <taxon>Bacteria</taxon>
        <taxon>Bacillati</taxon>
        <taxon>Actinomycetota</taxon>
        <taxon>Actinomycetes</taxon>
        <taxon>Streptosporangiales</taxon>
        <taxon>Streptosporangiaceae</taxon>
        <taxon>Nonomuraea</taxon>
    </lineage>
</organism>
<dbReference type="OrthoDB" id="3431611at2"/>
<accession>A0A4R4V6Z2</accession>
<reference evidence="2 3" key="1">
    <citation type="submission" date="2019-03" db="EMBL/GenBank/DDBJ databases">
        <title>Draft genome sequences of novel Actinobacteria.</title>
        <authorList>
            <person name="Sahin N."/>
            <person name="Ay H."/>
            <person name="Saygin H."/>
        </authorList>
    </citation>
    <scope>NUCLEOTIDE SEQUENCE [LARGE SCALE GENOMIC DNA]</scope>
    <source>
        <strain evidence="2 3">KC712</strain>
    </source>
</reference>
<dbReference type="InterPro" id="IPR037401">
    <property type="entry name" value="SnoaL-like"/>
</dbReference>
<protein>
    <submittedName>
        <fullName evidence="2">Nuclear transport factor 2 family protein</fullName>
    </submittedName>
</protein>
<name>A0A4R4V6Z2_9ACTN</name>
<dbReference type="EMBL" id="SMKP01000385">
    <property type="protein sequence ID" value="TDD01008.1"/>
    <property type="molecule type" value="Genomic_DNA"/>
</dbReference>